<evidence type="ECO:0000256" key="3">
    <source>
        <dbReference type="RuleBase" id="RU000363"/>
    </source>
</evidence>
<dbReference type="SUPFAM" id="SSF51735">
    <property type="entry name" value="NAD(P)-binding Rossmann-fold domains"/>
    <property type="match status" value="1"/>
</dbReference>
<dbReference type="RefSeq" id="WP_341442668.1">
    <property type="nucleotide sequence ID" value="NZ_JBBPCN010000001.1"/>
</dbReference>
<name>A0ABU9D2G5_9NOCA</name>
<dbReference type="PROSITE" id="PS00061">
    <property type="entry name" value="ADH_SHORT"/>
    <property type="match status" value="1"/>
</dbReference>
<sequence length="261" mass="27546">MIGRGRPHLSVGDDDVVLITGATSGIGAGLAARFHARGAHVVITGRDLERLSAMAAEHPGMTPIVMDVRDPESVRRAMDDIAASIPHLTTLINNAGVQRPQDFSTQERPAIADIADEIATNFTGLVDVTSAALPLLRLAPRARVMHVGSGLGFVPLTGAPVYSATKAAVHSFTVSLRHQLRRTAVQVVELVPPVVDTPLHRSMKSAPPMAMPLEKFLDATMAGLDSGRDEIAIGLGRVSIIGSRLAPSILLGLINRDGPPR</sequence>
<gene>
    <name evidence="5" type="ORF">AABD04_23345</name>
</gene>
<evidence type="ECO:0000313" key="6">
    <source>
        <dbReference type="Proteomes" id="UP001456513"/>
    </source>
</evidence>
<protein>
    <submittedName>
        <fullName evidence="5">SDR family NAD(P)-dependent oxidoreductase</fullName>
    </submittedName>
</protein>
<dbReference type="PANTHER" id="PTHR44196:SF1">
    <property type="entry name" value="DEHYDROGENASE_REDUCTASE SDR FAMILY MEMBER 7B"/>
    <property type="match status" value="1"/>
</dbReference>
<dbReference type="PANTHER" id="PTHR44196">
    <property type="entry name" value="DEHYDROGENASE/REDUCTASE SDR FAMILY MEMBER 7B"/>
    <property type="match status" value="1"/>
</dbReference>
<comment type="caution">
    <text evidence="5">The sequence shown here is derived from an EMBL/GenBank/DDBJ whole genome shotgun (WGS) entry which is preliminary data.</text>
</comment>
<dbReference type="SMART" id="SM00822">
    <property type="entry name" value="PKS_KR"/>
    <property type="match status" value="1"/>
</dbReference>
<evidence type="ECO:0000313" key="5">
    <source>
        <dbReference type="EMBL" id="MEK8073791.1"/>
    </source>
</evidence>
<dbReference type="InterPro" id="IPR002347">
    <property type="entry name" value="SDR_fam"/>
</dbReference>
<evidence type="ECO:0000256" key="2">
    <source>
        <dbReference type="ARBA" id="ARBA00023002"/>
    </source>
</evidence>
<dbReference type="InterPro" id="IPR036291">
    <property type="entry name" value="NAD(P)-bd_dom_sf"/>
</dbReference>
<dbReference type="Gene3D" id="3.40.50.720">
    <property type="entry name" value="NAD(P)-binding Rossmann-like Domain"/>
    <property type="match status" value="1"/>
</dbReference>
<dbReference type="InterPro" id="IPR057326">
    <property type="entry name" value="KR_dom"/>
</dbReference>
<organism evidence="5 6">
    <name type="scientific">Rhodococcus navarretei</name>
    <dbReference type="NCBI Taxonomy" id="3128981"/>
    <lineage>
        <taxon>Bacteria</taxon>
        <taxon>Bacillati</taxon>
        <taxon>Actinomycetota</taxon>
        <taxon>Actinomycetes</taxon>
        <taxon>Mycobacteriales</taxon>
        <taxon>Nocardiaceae</taxon>
        <taxon>Rhodococcus</taxon>
    </lineage>
</organism>
<feature type="domain" description="Ketoreductase" evidence="4">
    <location>
        <begin position="15"/>
        <end position="201"/>
    </location>
</feature>
<comment type="similarity">
    <text evidence="1 3">Belongs to the short-chain dehydrogenases/reductases (SDR) family.</text>
</comment>
<dbReference type="Proteomes" id="UP001456513">
    <property type="component" value="Unassembled WGS sequence"/>
</dbReference>
<dbReference type="PRINTS" id="PR00080">
    <property type="entry name" value="SDRFAMILY"/>
</dbReference>
<dbReference type="Pfam" id="PF00106">
    <property type="entry name" value="adh_short"/>
    <property type="match status" value="1"/>
</dbReference>
<reference evidence="5 6" key="1">
    <citation type="submission" date="2024-03" db="EMBL/GenBank/DDBJ databases">
        <title>Rhodococcus navarretei sp. nov. and Pseudarthrobacter quantumdoti sp. nov., two new species with the ability to biosynthesize Quantum Dots isolated from soil samples at Union Glacier, Antarctica.</title>
        <authorList>
            <person name="Vargas M."/>
        </authorList>
    </citation>
    <scope>NUCLEOTIDE SEQUENCE [LARGE SCALE GENOMIC DNA]</scope>
    <source>
        <strain evidence="5 6">EXRC-4A-4</strain>
    </source>
</reference>
<accession>A0ABU9D2G5</accession>
<keyword evidence="6" id="KW-1185">Reference proteome</keyword>
<evidence type="ECO:0000256" key="1">
    <source>
        <dbReference type="ARBA" id="ARBA00006484"/>
    </source>
</evidence>
<proteinExistence type="inferred from homology"/>
<dbReference type="EMBL" id="JBBPCN010000001">
    <property type="protein sequence ID" value="MEK8073791.1"/>
    <property type="molecule type" value="Genomic_DNA"/>
</dbReference>
<keyword evidence="2" id="KW-0560">Oxidoreductase</keyword>
<evidence type="ECO:0000259" key="4">
    <source>
        <dbReference type="SMART" id="SM00822"/>
    </source>
</evidence>
<dbReference type="InterPro" id="IPR020904">
    <property type="entry name" value="Sc_DH/Rdtase_CS"/>
</dbReference>
<dbReference type="PRINTS" id="PR00081">
    <property type="entry name" value="GDHRDH"/>
</dbReference>